<dbReference type="RefSeq" id="WP_070745497.1">
    <property type="nucleotide sequence ID" value="NZ_MDZA01000334.1"/>
</dbReference>
<proteinExistence type="predicted"/>
<name>A0A1G1TBQ0_9BACT</name>
<evidence type="ECO:0000313" key="1">
    <source>
        <dbReference type="EMBL" id="OGX88300.1"/>
    </source>
</evidence>
<evidence type="ECO:0008006" key="3">
    <source>
        <dbReference type="Google" id="ProtNLM"/>
    </source>
</evidence>
<keyword evidence="2" id="KW-1185">Reference proteome</keyword>
<dbReference type="AlphaFoldDB" id="A0A1G1TBQ0"/>
<accession>A0A1G1TBQ0</accession>
<evidence type="ECO:0000313" key="2">
    <source>
        <dbReference type="Proteomes" id="UP000177506"/>
    </source>
</evidence>
<gene>
    <name evidence="1" type="ORF">BEN49_10270</name>
</gene>
<comment type="caution">
    <text evidence="1">The sequence shown here is derived from an EMBL/GenBank/DDBJ whole genome shotgun (WGS) entry which is preliminary data.</text>
</comment>
<dbReference type="EMBL" id="MDZA01000334">
    <property type="protein sequence ID" value="OGX88300.1"/>
    <property type="molecule type" value="Genomic_DNA"/>
</dbReference>
<reference evidence="1 2" key="1">
    <citation type="submission" date="2016-08" db="EMBL/GenBank/DDBJ databases">
        <title>Hymenobacter coccineus sp. nov., Hymenobacter lapidarius sp. nov. and Hymenobacter glacialis sp. nov., isolated from Antarctic soil.</title>
        <authorList>
            <person name="Sedlacek I."/>
            <person name="Kralova S."/>
            <person name="Kyrova K."/>
            <person name="Maslanova I."/>
            <person name="Stankova E."/>
            <person name="Vrbovska V."/>
            <person name="Nemec M."/>
            <person name="Bartak M."/>
            <person name="Svec P."/>
            <person name="Busse H.-J."/>
            <person name="Pantucek R."/>
        </authorList>
    </citation>
    <scope>NUCLEOTIDE SEQUENCE [LARGE SCALE GENOMIC DNA]</scope>
    <source>
        <strain evidence="1 2">CCM 8649</strain>
    </source>
</reference>
<protein>
    <recommendedName>
        <fullName evidence="3">STAS/SEC14 domain-containing protein</fullName>
    </recommendedName>
</protein>
<organism evidence="1 2">
    <name type="scientific">Hymenobacter coccineus</name>
    <dbReference type="NCBI Taxonomy" id="1908235"/>
    <lineage>
        <taxon>Bacteria</taxon>
        <taxon>Pseudomonadati</taxon>
        <taxon>Bacteroidota</taxon>
        <taxon>Cytophagia</taxon>
        <taxon>Cytophagales</taxon>
        <taxon>Hymenobacteraceae</taxon>
        <taxon>Hymenobacter</taxon>
    </lineage>
</organism>
<dbReference type="Proteomes" id="UP000177506">
    <property type="component" value="Unassembled WGS sequence"/>
</dbReference>
<dbReference type="OrthoDB" id="979415at2"/>
<sequence>MQTLVSLPFLNVHLHNGGPFATLETEWLGFAGSNDFRNALTETLRLAQQYHVKGWVADDRRLGAVRPKDLEWAHANLLKPVSLIGLQRFAHLESVEVLNRVTIDGMYQTALPGLPFEFRHFTTLPEARAWAGGN</sequence>